<name>A0A7V8T069_9BACT</name>
<reference evidence="3" key="1">
    <citation type="submission" date="2020-06" db="EMBL/GenBank/DDBJ databases">
        <title>Legume-microbial interactions unlock mineral nutrients during tropical forest succession.</title>
        <authorList>
            <person name="Epihov D.Z."/>
        </authorList>
    </citation>
    <scope>NUCLEOTIDE SEQUENCE [LARGE SCALE GENOMIC DNA]</scope>
    <source>
        <strain evidence="3">Pan2503</strain>
    </source>
</reference>
<feature type="domain" description="OB" evidence="2">
    <location>
        <begin position="25"/>
        <end position="88"/>
    </location>
</feature>
<dbReference type="Gene3D" id="2.40.50.140">
    <property type="entry name" value="Nucleic acid-binding proteins"/>
    <property type="match status" value="1"/>
</dbReference>
<dbReference type="Proteomes" id="UP000567293">
    <property type="component" value="Unassembled WGS sequence"/>
</dbReference>
<dbReference type="GO" id="GO:0003676">
    <property type="term" value="F:nucleic acid binding"/>
    <property type="evidence" value="ECO:0007669"/>
    <property type="project" value="InterPro"/>
</dbReference>
<evidence type="ECO:0000313" key="3">
    <source>
        <dbReference type="EMBL" id="MBA0089220.1"/>
    </source>
</evidence>
<sequence>MKTPLVSDLNSEQNITTFFLVCEKEIRSTREGKPYLRLELGDRTGTIEARMWDQFEAAAKGIHREDFVKVQARVEIYKNRPQLSVIQVRLAKPEEIDLGDFLPQTKADVRELYAKLLEYTGLISNPWLKKLVGGILNDPAIAAKYKRAPAAKVMHHAYLGGLLEHVASLCGLAKVVAAHYPELDLDLLLTAAMLHDVGKLDELCYERAIGYTVEGHLLGHIVMEMETVSRAIDAIEGFP</sequence>
<dbReference type="InterPro" id="IPR004365">
    <property type="entry name" value="NA-bd_OB_tRNA"/>
</dbReference>
<comment type="caution">
    <text evidence="3">The sequence shown here is derived from an EMBL/GenBank/DDBJ whole genome shotgun (WGS) entry which is preliminary data.</text>
</comment>
<dbReference type="PANTHER" id="PTHR37294:SF1">
    <property type="entry name" value="3'-5' EXORIBONUCLEASE YHAM"/>
    <property type="match status" value="1"/>
</dbReference>
<evidence type="ECO:0000256" key="1">
    <source>
        <dbReference type="ARBA" id="ARBA00022801"/>
    </source>
</evidence>
<evidence type="ECO:0000259" key="2">
    <source>
        <dbReference type="Pfam" id="PF01336"/>
    </source>
</evidence>
<dbReference type="EMBL" id="JACDQQ010002883">
    <property type="protein sequence ID" value="MBA0089220.1"/>
    <property type="molecule type" value="Genomic_DNA"/>
</dbReference>
<evidence type="ECO:0000313" key="4">
    <source>
        <dbReference type="Proteomes" id="UP000567293"/>
    </source>
</evidence>
<keyword evidence="4" id="KW-1185">Reference proteome</keyword>
<dbReference type="AlphaFoldDB" id="A0A7V8T069"/>
<dbReference type="InterPro" id="IPR012340">
    <property type="entry name" value="NA-bd_OB-fold"/>
</dbReference>
<proteinExistence type="predicted"/>
<feature type="non-terminal residue" evidence="3">
    <location>
        <position position="239"/>
    </location>
</feature>
<dbReference type="Gene3D" id="1.10.3210.10">
    <property type="entry name" value="Hypothetical protein af1432"/>
    <property type="match status" value="1"/>
</dbReference>
<organism evidence="3 4">
    <name type="scientific">Candidatus Acidiferrum panamense</name>
    <dbReference type="NCBI Taxonomy" id="2741543"/>
    <lineage>
        <taxon>Bacteria</taxon>
        <taxon>Pseudomonadati</taxon>
        <taxon>Acidobacteriota</taxon>
        <taxon>Terriglobia</taxon>
        <taxon>Candidatus Acidiferrales</taxon>
        <taxon>Candidatus Acidiferrum</taxon>
    </lineage>
</organism>
<dbReference type="InterPro" id="IPR050798">
    <property type="entry name" value="YhaM_exoribonuc/phosphodiest"/>
</dbReference>
<dbReference type="SUPFAM" id="SSF50249">
    <property type="entry name" value="Nucleic acid-binding proteins"/>
    <property type="match status" value="1"/>
</dbReference>
<dbReference type="SUPFAM" id="SSF109604">
    <property type="entry name" value="HD-domain/PDEase-like"/>
    <property type="match status" value="1"/>
</dbReference>
<protein>
    <submittedName>
        <fullName evidence="3">Phosphohydrolase</fullName>
    </submittedName>
</protein>
<accession>A0A7V8T069</accession>
<dbReference type="GO" id="GO:0016787">
    <property type="term" value="F:hydrolase activity"/>
    <property type="evidence" value="ECO:0007669"/>
    <property type="project" value="UniProtKB-KW"/>
</dbReference>
<dbReference type="PANTHER" id="PTHR37294">
    <property type="entry name" value="3'-5' EXORIBONUCLEASE YHAM"/>
    <property type="match status" value="1"/>
</dbReference>
<dbReference type="GO" id="GO:0031125">
    <property type="term" value="P:rRNA 3'-end processing"/>
    <property type="evidence" value="ECO:0007669"/>
    <property type="project" value="TreeGrafter"/>
</dbReference>
<gene>
    <name evidence="3" type="ORF">HRJ53_29875</name>
</gene>
<dbReference type="CDD" id="cd04492">
    <property type="entry name" value="YhaM_OBF_like"/>
    <property type="match status" value="1"/>
</dbReference>
<keyword evidence="1" id="KW-0378">Hydrolase</keyword>
<dbReference type="Pfam" id="PF01336">
    <property type="entry name" value="tRNA_anti-codon"/>
    <property type="match status" value="1"/>
</dbReference>